<proteinExistence type="predicted"/>
<protein>
    <recommendedName>
        <fullName evidence="2">Inositol polyphosphate-related phosphatase domain-containing protein</fullName>
    </recommendedName>
</protein>
<reference evidence="3" key="1">
    <citation type="submission" date="2021-04" db="EMBL/GenBank/DDBJ databases">
        <authorList>
            <consortium name="Molecular Ecology Group"/>
        </authorList>
    </citation>
    <scope>NUCLEOTIDE SEQUENCE</scope>
</reference>
<dbReference type="Pfam" id="PF22669">
    <property type="entry name" value="Exo_endo_phos2"/>
    <property type="match status" value="1"/>
</dbReference>
<dbReference type="GO" id="GO:0046856">
    <property type="term" value="P:phosphatidylinositol dephosphorylation"/>
    <property type="evidence" value="ECO:0007669"/>
    <property type="project" value="InterPro"/>
</dbReference>
<feature type="compositionally biased region" description="Low complexity" evidence="1">
    <location>
        <begin position="324"/>
        <end position="344"/>
    </location>
</feature>
<dbReference type="PANTHER" id="PTHR47039">
    <property type="entry name" value="INOSITOL POLYPHOSPHATE 5-PHOSPHATASE E"/>
    <property type="match status" value="1"/>
</dbReference>
<dbReference type="InterPro" id="IPR053321">
    <property type="entry name" value="IPP-5-Phosphatase_Type_IV"/>
</dbReference>
<feature type="compositionally biased region" description="Basic and acidic residues" evidence="1">
    <location>
        <begin position="50"/>
        <end position="99"/>
    </location>
</feature>
<dbReference type="GO" id="GO:0016791">
    <property type="term" value="F:phosphatase activity"/>
    <property type="evidence" value="ECO:0007669"/>
    <property type="project" value="InterPro"/>
</dbReference>
<keyword evidence="4" id="KW-1185">Reference proteome</keyword>
<feature type="region of interest" description="Disordered" evidence="1">
    <location>
        <begin position="185"/>
        <end position="240"/>
    </location>
</feature>
<dbReference type="InterPro" id="IPR036691">
    <property type="entry name" value="Endo/exonu/phosph_ase_sf"/>
</dbReference>
<dbReference type="PANTHER" id="PTHR47039:SF1">
    <property type="entry name" value="INOSITOL POLYPHOSPHATE 5-PHOSPHATASE E"/>
    <property type="match status" value="1"/>
</dbReference>
<feature type="region of interest" description="Disordered" evidence="1">
    <location>
        <begin position="495"/>
        <end position="524"/>
    </location>
</feature>
<sequence>MQSSAMTVEAEDEHKKNTNPTNPRSRSKKKSTLTKLKEKKQKELASTGSLRKEDDCLLASEDSKNPNERPKEIPCVDSDGDKELLDKDGRSFSTKDHLQDLGLSNRPRPLPRGRRQSLELAENVSDKTQGIREPAKDSDGKNKREIADNATVKIIKHINMNSGQLDSVESKLGSVGSMLDSVGSTVSQSSFIPRPPATPRTPRSTPRTPRGLLLVGKGEKRFREPGSSGDEPEVEQKKEKSNIINHVIKAMETENVEEIKHSADAINITDTVHVHKEKSTSFQGSEQSVNKARFRRRSSNTRIESLSQETKNDIGKPPVDHTSVHSGSHNTNSNNGKKASKASSADIDEFVFQETIQNIPHEAGNSPRGNYTSRSLVKKASSPSNSSISVGLSNAHLSSSHLSPKAGGSDEASSTHDKADDALLMLNDLLLSDSNTGIQLTQPLNKLESPVKVHSISSPPRVPRLDPISPRSYPPPLPEELSSKSLRTMYKIDPDVHPRSMMGHSGSSSNKTDSASNSNGDHLSQKSFHSISVLPVITTKEARSRNTYDGSIALSALGTYELDRYFPERKVNVFVGTWNMNELKDLKTSIDDFILPERCDYVQDIYAIGTQENNMAKKEWEITVQETIGPSHVLFHSVSLGSLHLAVFIRRDLIWFCSDPEDDAISLRAVTMVKTKGAIGICFSLFGTSYLFINCHLTSDRDNETSRKKSRLGDYCKVITEMKLPKSSSNSPSGKPADVTSVFDCIFWFGDLNFRIERKRHAVERKVNQITSEEFPNFETLLGGDQLLNYMAEGKIFGGFQEGRINFHPTFKFDINSDTYDSSSKNRVPSYTDRIMFRSKKKHDITCLHYDAVMTIKASDHRPVYGQFETVIKPGRDNMVYSVGHFDRAVYMEALQRRTATLPTKRKQSVICTIQ</sequence>
<dbReference type="Gene3D" id="3.60.10.10">
    <property type="entry name" value="Endonuclease/exonuclease/phosphatase"/>
    <property type="match status" value="1"/>
</dbReference>
<accession>A0A8S3Z509</accession>
<feature type="compositionally biased region" description="Low complexity" evidence="1">
    <location>
        <begin position="200"/>
        <end position="210"/>
    </location>
</feature>
<feature type="compositionally biased region" description="Polar residues" evidence="1">
    <location>
        <begin position="280"/>
        <end position="290"/>
    </location>
</feature>
<dbReference type="InterPro" id="IPR000300">
    <property type="entry name" value="IPPc"/>
</dbReference>
<feature type="region of interest" description="Disordered" evidence="1">
    <location>
        <begin position="1"/>
        <end position="142"/>
    </location>
</feature>
<dbReference type="SUPFAM" id="SSF56219">
    <property type="entry name" value="DNase I-like"/>
    <property type="match status" value="1"/>
</dbReference>
<feature type="region of interest" description="Disordered" evidence="1">
    <location>
        <begin position="450"/>
        <end position="482"/>
    </location>
</feature>
<evidence type="ECO:0000313" key="3">
    <source>
        <dbReference type="EMBL" id="CAG5122412.1"/>
    </source>
</evidence>
<evidence type="ECO:0000256" key="1">
    <source>
        <dbReference type="SAM" id="MobiDB-lite"/>
    </source>
</evidence>
<feature type="domain" description="Inositol polyphosphate-related phosphatase" evidence="2">
    <location>
        <begin position="569"/>
        <end position="876"/>
    </location>
</feature>
<dbReference type="OrthoDB" id="2248459at2759"/>
<feature type="compositionally biased region" description="Polar residues" evidence="1">
    <location>
        <begin position="300"/>
        <end position="309"/>
    </location>
</feature>
<name>A0A8S3Z509_9EUPU</name>
<feature type="region of interest" description="Disordered" evidence="1">
    <location>
        <begin position="397"/>
        <end position="416"/>
    </location>
</feature>
<dbReference type="SMART" id="SM00128">
    <property type="entry name" value="IPPc"/>
    <property type="match status" value="1"/>
</dbReference>
<dbReference type="Proteomes" id="UP000678393">
    <property type="component" value="Unassembled WGS sequence"/>
</dbReference>
<dbReference type="EMBL" id="CAJHNH020001280">
    <property type="protein sequence ID" value="CAG5122412.1"/>
    <property type="molecule type" value="Genomic_DNA"/>
</dbReference>
<evidence type="ECO:0000259" key="2">
    <source>
        <dbReference type="SMART" id="SM00128"/>
    </source>
</evidence>
<gene>
    <name evidence="3" type="ORF">CUNI_LOCUS7970</name>
</gene>
<feature type="compositionally biased region" description="Low complexity" evidence="1">
    <location>
        <begin position="378"/>
        <end position="392"/>
    </location>
</feature>
<feature type="compositionally biased region" description="Basic and acidic residues" evidence="1">
    <location>
        <begin position="129"/>
        <end position="142"/>
    </location>
</feature>
<evidence type="ECO:0000313" key="4">
    <source>
        <dbReference type="Proteomes" id="UP000678393"/>
    </source>
</evidence>
<dbReference type="AlphaFoldDB" id="A0A8S3Z509"/>
<organism evidence="3 4">
    <name type="scientific">Candidula unifasciata</name>
    <dbReference type="NCBI Taxonomy" id="100452"/>
    <lineage>
        <taxon>Eukaryota</taxon>
        <taxon>Metazoa</taxon>
        <taxon>Spiralia</taxon>
        <taxon>Lophotrochozoa</taxon>
        <taxon>Mollusca</taxon>
        <taxon>Gastropoda</taxon>
        <taxon>Heterobranchia</taxon>
        <taxon>Euthyneura</taxon>
        <taxon>Panpulmonata</taxon>
        <taxon>Eupulmonata</taxon>
        <taxon>Stylommatophora</taxon>
        <taxon>Helicina</taxon>
        <taxon>Helicoidea</taxon>
        <taxon>Geomitridae</taxon>
        <taxon>Candidula</taxon>
    </lineage>
</organism>
<comment type="caution">
    <text evidence="3">The sequence shown here is derived from an EMBL/GenBank/DDBJ whole genome shotgun (WGS) entry which is preliminary data.</text>
</comment>
<feature type="compositionally biased region" description="Low complexity" evidence="1">
    <location>
        <begin position="505"/>
        <end position="519"/>
    </location>
</feature>
<feature type="compositionally biased region" description="Basic and acidic residues" evidence="1">
    <location>
        <begin position="310"/>
        <end position="323"/>
    </location>
</feature>
<feature type="region of interest" description="Disordered" evidence="1">
    <location>
        <begin position="357"/>
        <end position="392"/>
    </location>
</feature>
<feature type="region of interest" description="Disordered" evidence="1">
    <location>
        <begin position="277"/>
        <end position="344"/>
    </location>
</feature>